<evidence type="ECO:0000256" key="3">
    <source>
        <dbReference type="ARBA" id="ARBA00022525"/>
    </source>
</evidence>
<evidence type="ECO:0000256" key="1">
    <source>
        <dbReference type="ARBA" id="ARBA00004613"/>
    </source>
</evidence>
<protein>
    <submittedName>
        <fullName evidence="7">Uncharacterized protein</fullName>
    </submittedName>
</protein>
<reference evidence="8" key="1">
    <citation type="journal article" date="2015" name="Proc. Natl. Acad. Sci. U.S.A.">
        <title>Genome sequence of the Asian Tiger mosquito, Aedes albopictus, reveals insights into its biology, genetics, and evolution.</title>
        <authorList>
            <person name="Chen X.G."/>
            <person name="Jiang X."/>
            <person name="Gu J."/>
            <person name="Xu M."/>
            <person name="Wu Y."/>
            <person name="Deng Y."/>
            <person name="Zhang C."/>
            <person name="Bonizzoni M."/>
            <person name="Dermauw W."/>
            <person name="Vontas J."/>
            <person name="Armbruster P."/>
            <person name="Huang X."/>
            <person name="Yang Y."/>
            <person name="Zhang H."/>
            <person name="He W."/>
            <person name="Peng H."/>
            <person name="Liu Y."/>
            <person name="Wu K."/>
            <person name="Chen J."/>
            <person name="Lirakis M."/>
            <person name="Topalis P."/>
            <person name="Van Leeuwen T."/>
            <person name="Hall A.B."/>
            <person name="Jiang X."/>
            <person name="Thorpe C."/>
            <person name="Mueller R.L."/>
            <person name="Sun C."/>
            <person name="Waterhouse R.M."/>
            <person name="Yan G."/>
            <person name="Tu Z.J."/>
            <person name="Fang X."/>
            <person name="James A.A."/>
        </authorList>
    </citation>
    <scope>NUCLEOTIDE SEQUENCE [LARGE SCALE GENOMIC DNA]</scope>
    <source>
        <strain evidence="8">Foshan</strain>
    </source>
</reference>
<dbReference type="GeneID" id="109416901"/>
<keyword evidence="8" id="KW-1185">Reference proteome</keyword>
<sequence>MGSSTWCILLPLLLCSLANSGTTALEHRASLKSFDGLRAECSQYLPASGNAPEDCSDRCVGMVGYFWNDTIGRSSNSIARFYQPDPCDQDYINRTLTCMCDTVLPLPRRPGCQRATQTLQCYRDQFGQLINQVPLYVPYKKLQGFLTLGQCAQMLQIPGERFVQIMDEGYDKSADGQCLMRCFLIRSGLYSDCGGPDIKRFSLQCEGYGPEYEQSVANCYAELKKQQLDSCTLATRMLYECVQANEYSTNAITIAIPFVTVDFDFSSFWPTFPPIMVP</sequence>
<accession>A0ABM1YLM0</accession>
<dbReference type="Proteomes" id="UP000069940">
    <property type="component" value="Unassembled WGS sequence"/>
</dbReference>
<feature type="chain" id="PRO_5045237815" evidence="6">
    <location>
        <begin position="25"/>
        <end position="278"/>
    </location>
</feature>
<evidence type="ECO:0000256" key="4">
    <source>
        <dbReference type="ARBA" id="ARBA00022729"/>
    </source>
</evidence>
<organism evidence="7 8">
    <name type="scientific">Aedes albopictus</name>
    <name type="common">Asian tiger mosquito</name>
    <name type="synonym">Stegomyia albopicta</name>
    <dbReference type="NCBI Taxonomy" id="7160"/>
    <lineage>
        <taxon>Eukaryota</taxon>
        <taxon>Metazoa</taxon>
        <taxon>Ecdysozoa</taxon>
        <taxon>Arthropoda</taxon>
        <taxon>Hexapoda</taxon>
        <taxon>Insecta</taxon>
        <taxon>Pterygota</taxon>
        <taxon>Neoptera</taxon>
        <taxon>Endopterygota</taxon>
        <taxon>Diptera</taxon>
        <taxon>Nematocera</taxon>
        <taxon>Culicoidea</taxon>
        <taxon>Culicidae</taxon>
        <taxon>Culicinae</taxon>
        <taxon>Aedini</taxon>
        <taxon>Aedes</taxon>
        <taxon>Stegomyia</taxon>
    </lineage>
</organism>
<keyword evidence="3" id="KW-0964">Secreted</keyword>
<evidence type="ECO:0000256" key="2">
    <source>
        <dbReference type="ARBA" id="ARBA00008098"/>
    </source>
</evidence>
<evidence type="ECO:0000313" key="8">
    <source>
        <dbReference type="Proteomes" id="UP000069940"/>
    </source>
</evidence>
<dbReference type="EnsemblMetazoa" id="AALFPA23_010279.R14333">
    <property type="protein sequence ID" value="AALFPA23_010279.P14333"/>
    <property type="gene ID" value="AALFPA23_010279"/>
</dbReference>
<dbReference type="SUPFAM" id="SSF47565">
    <property type="entry name" value="Insect pheromone/odorant-binding proteins"/>
    <property type="match status" value="2"/>
</dbReference>
<evidence type="ECO:0000256" key="6">
    <source>
        <dbReference type="SAM" id="SignalP"/>
    </source>
</evidence>
<dbReference type="PANTHER" id="PTHR11857:SF46">
    <property type="entry name" value="GENERAL ODORANT-BINDING PROTEIN 99A-RELATED"/>
    <property type="match status" value="1"/>
</dbReference>
<keyword evidence="5" id="KW-1015">Disulfide bond</keyword>
<dbReference type="Gene3D" id="1.10.238.20">
    <property type="entry name" value="Pheromone/general odorant binding protein domain"/>
    <property type="match status" value="2"/>
</dbReference>
<dbReference type="InterPro" id="IPR036728">
    <property type="entry name" value="PBP_GOBP_sf"/>
</dbReference>
<dbReference type="CDD" id="cd23992">
    <property type="entry name" value="PBP_GOBP"/>
    <property type="match status" value="1"/>
</dbReference>
<dbReference type="Pfam" id="PF01395">
    <property type="entry name" value="PBP_GOBP"/>
    <property type="match status" value="1"/>
</dbReference>
<comment type="subcellular location">
    <subcellularLocation>
        <location evidence="1">Secreted</location>
    </subcellularLocation>
</comment>
<dbReference type="RefSeq" id="XP_019546557.3">
    <property type="nucleotide sequence ID" value="XM_019691012.3"/>
</dbReference>
<dbReference type="InterPro" id="IPR006170">
    <property type="entry name" value="PBP/GOBP"/>
</dbReference>
<name>A0ABM1YLM0_AEDAL</name>
<evidence type="ECO:0000313" key="7">
    <source>
        <dbReference type="EnsemblMetazoa" id="AALFPA23_010279.P14333"/>
    </source>
</evidence>
<feature type="signal peptide" evidence="6">
    <location>
        <begin position="1"/>
        <end position="24"/>
    </location>
</feature>
<reference evidence="7" key="2">
    <citation type="submission" date="2025-05" db="UniProtKB">
        <authorList>
            <consortium name="EnsemblMetazoa"/>
        </authorList>
    </citation>
    <scope>IDENTIFICATION</scope>
    <source>
        <strain evidence="7">Foshan</strain>
    </source>
</reference>
<keyword evidence="4 6" id="KW-0732">Signal</keyword>
<comment type="similarity">
    <text evidence="2">Belongs to the PBP/GOBP family.</text>
</comment>
<proteinExistence type="inferred from homology"/>
<evidence type="ECO:0000256" key="5">
    <source>
        <dbReference type="ARBA" id="ARBA00023157"/>
    </source>
</evidence>
<dbReference type="PANTHER" id="PTHR11857">
    <property type="entry name" value="ODORANT BINDING PROTEIN-RELATED"/>
    <property type="match status" value="1"/>
</dbReference>